<dbReference type="PANTHER" id="PTHR46268">
    <property type="entry name" value="STRESS RESPONSE PROTEIN NHAX"/>
    <property type="match status" value="1"/>
</dbReference>
<feature type="domain" description="UspA" evidence="2">
    <location>
        <begin position="1"/>
        <end position="135"/>
    </location>
</feature>
<dbReference type="InterPro" id="IPR006016">
    <property type="entry name" value="UspA"/>
</dbReference>
<sequence length="135" mass="14853">MYDNILVPVSFEADRNAREAMDIAQAIRAEGGKITLLHVMEHLPQYATEYLPPDHLEKARADITGGLSALSENVEDAEVVVVEGHSARTILDYADETKVDCIVIASHRPGMQDYFLGSTAARVVRHAKCAVHVVR</sequence>
<dbReference type="STRING" id="571298.SAMN04488026_102843"/>
<evidence type="ECO:0000256" key="1">
    <source>
        <dbReference type="ARBA" id="ARBA00008791"/>
    </source>
</evidence>
<reference evidence="3 4" key="1">
    <citation type="submission" date="2016-10" db="EMBL/GenBank/DDBJ databases">
        <authorList>
            <person name="de Groot N.N."/>
        </authorList>
    </citation>
    <scope>NUCLEOTIDE SEQUENCE [LARGE SCALE GENOMIC DNA]</scope>
    <source>
        <strain evidence="3 4">DSM 25294</strain>
    </source>
</reference>
<dbReference type="InterPro" id="IPR006015">
    <property type="entry name" value="Universal_stress_UspA"/>
</dbReference>
<dbReference type="EMBL" id="FNEK01000028">
    <property type="protein sequence ID" value="SDJ98893.1"/>
    <property type="molecule type" value="Genomic_DNA"/>
</dbReference>
<dbReference type="Pfam" id="PF00582">
    <property type="entry name" value="Usp"/>
    <property type="match status" value="1"/>
</dbReference>
<dbReference type="InterPro" id="IPR014729">
    <property type="entry name" value="Rossmann-like_a/b/a_fold"/>
</dbReference>
<evidence type="ECO:0000313" key="3">
    <source>
        <dbReference type="EMBL" id="SDJ98893.1"/>
    </source>
</evidence>
<dbReference type="SUPFAM" id="SSF52402">
    <property type="entry name" value="Adenine nucleotide alpha hydrolases-like"/>
    <property type="match status" value="1"/>
</dbReference>
<dbReference type="Gene3D" id="3.40.50.620">
    <property type="entry name" value="HUPs"/>
    <property type="match status" value="1"/>
</dbReference>
<comment type="similarity">
    <text evidence="1">Belongs to the universal stress protein A family.</text>
</comment>
<accession>A0A1G8Y854</accession>
<name>A0A1G8Y854_9RHOB</name>
<evidence type="ECO:0000259" key="2">
    <source>
        <dbReference type="Pfam" id="PF00582"/>
    </source>
</evidence>
<gene>
    <name evidence="3" type="ORF">SAMN04488026_102843</name>
</gene>
<proteinExistence type="inferred from homology"/>
<dbReference type="RefSeq" id="WP_093157269.1">
    <property type="nucleotide sequence ID" value="NZ_FNEK01000028.1"/>
</dbReference>
<dbReference type="PANTHER" id="PTHR46268:SF6">
    <property type="entry name" value="UNIVERSAL STRESS PROTEIN UP12"/>
    <property type="match status" value="1"/>
</dbReference>
<dbReference type="AlphaFoldDB" id="A0A1G8Y854"/>
<dbReference type="Proteomes" id="UP000199382">
    <property type="component" value="Unassembled WGS sequence"/>
</dbReference>
<dbReference type="PRINTS" id="PR01438">
    <property type="entry name" value="UNVRSLSTRESS"/>
</dbReference>
<dbReference type="CDD" id="cd00293">
    <property type="entry name" value="USP-like"/>
    <property type="match status" value="1"/>
</dbReference>
<organism evidence="3 4">
    <name type="scientific">Aliiruegeria lutimaris</name>
    <dbReference type="NCBI Taxonomy" id="571298"/>
    <lineage>
        <taxon>Bacteria</taxon>
        <taxon>Pseudomonadati</taxon>
        <taxon>Pseudomonadota</taxon>
        <taxon>Alphaproteobacteria</taxon>
        <taxon>Rhodobacterales</taxon>
        <taxon>Roseobacteraceae</taxon>
        <taxon>Aliiruegeria</taxon>
    </lineage>
</organism>
<evidence type="ECO:0000313" key="4">
    <source>
        <dbReference type="Proteomes" id="UP000199382"/>
    </source>
</evidence>
<keyword evidence="4" id="KW-1185">Reference proteome</keyword>
<protein>
    <submittedName>
        <fullName evidence="3">Nucleotide-binding universal stress protein, UspA family</fullName>
    </submittedName>
</protein>
<dbReference type="OrthoDB" id="9792500at2"/>